<geneLocation type="plasmid" evidence="3">
    <name>pacpol3</name>
</geneLocation>
<sequence length="50" mass="5861">MALQHLSVRPKNNKSPYCDRTLQLTNQTLCLLDRTLEKRRSSQADRYPEA</sequence>
<organism evidence="2 3">
    <name type="scientific">Acidisarcina polymorpha</name>
    <dbReference type="NCBI Taxonomy" id="2211140"/>
    <lineage>
        <taxon>Bacteria</taxon>
        <taxon>Pseudomonadati</taxon>
        <taxon>Acidobacteriota</taxon>
        <taxon>Terriglobia</taxon>
        <taxon>Terriglobales</taxon>
        <taxon>Acidobacteriaceae</taxon>
        <taxon>Acidisarcina</taxon>
    </lineage>
</organism>
<dbReference type="AlphaFoldDB" id="A0A2Z5GB54"/>
<accession>A0A2Z5GB54</accession>
<evidence type="ECO:0000313" key="1">
    <source>
        <dbReference type="EMBL" id="AXC16132.1"/>
    </source>
</evidence>
<dbReference type="Proteomes" id="UP000253606">
    <property type="component" value="Plasmid pACPOL4"/>
</dbReference>
<dbReference type="EMBL" id="CP030844">
    <property type="protein sequence ID" value="AXC16453.1"/>
    <property type="molecule type" value="Genomic_DNA"/>
</dbReference>
<dbReference type="KEGG" id="abas:ACPOL_6926"/>
<geneLocation type="plasmid" evidence="1">
    <name>pACPOL4</name>
</geneLocation>
<dbReference type="KEGG" id="abas:ACPOL_7263"/>
<proteinExistence type="predicted"/>
<geneLocation type="plasmid" evidence="3">
    <name>pacpol4</name>
</geneLocation>
<geneLocation type="plasmid" evidence="2">
    <name>pACPOL3</name>
</geneLocation>
<name>A0A2Z5GB54_9BACT</name>
<gene>
    <name evidence="1" type="ORF">ACPOL_6926</name>
    <name evidence="2" type="ORF">ACPOL_7263</name>
</gene>
<reference evidence="2 3" key="1">
    <citation type="journal article" date="2018" name="Front. Microbiol.">
        <title>Hydrolytic Capabilities as a Key to Environmental Success: Chitinolytic and Cellulolytic Acidobacteria From Acidic Sub-arctic Soils and Boreal Peatlands.</title>
        <authorList>
            <person name="Belova S.E."/>
            <person name="Ravin N.V."/>
            <person name="Pankratov T.A."/>
            <person name="Rakitin A.L."/>
            <person name="Ivanova A.A."/>
            <person name="Beletsky A.V."/>
            <person name="Mardanov A.V."/>
            <person name="Sinninghe Damste J.S."/>
            <person name="Dedysh S.N."/>
        </authorList>
    </citation>
    <scope>NUCLEOTIDE SEQUENCE [LARGE SCALE GENOMIC DNA]</scope>
    <source>
        <strain evidence="2 3">SBC82</strain>
        <plasmid evidence="2">pACPOL3</plasmid>
        <plasmid evidence="3">pacpol3</plasmid>
        <plasmid evidence="3">pacpol4</plasmid>
        <plasmid evidence="1">pACPOL4</plasmid>
    </source>
</reference>
<dbReference type="EMBL" id="CP030843">
    <property type="protein sequence ID" value="AXC16132.1"/>
    <property type="molecule type" value="Genomic_DNA"/>
</dbReference>
<dbReference type="Proteomes" id="UP000253606">
    <property type="component" value="Plasmid pACPOL3"/>
</dbReference>
<protein>
    <submittedName>
        <fullName evidence="2">Uncharacterized protein</fullName>
    </submittedName>
</protein>
<keyword evidence="2" id="KW-0614">Plasmid</keyword>
<evidence type="ECO:0000313" key="3">
    <source>
        <dbReference type="Proteomes" id="UP000253606"/>
    </source>
</evidence>
<keyword evidence="3" id="KW-1185">Reference proteome</keyword>
<evidence type="ECO:0000313" key="2">
    <source>
        <dbReference type="EMBL" id="AXC16453.1"/>
    </source>
</evidence>